<proteinExistence type="predicted"/>
<evidence type="ECO:0008006" key="2">
    <source>
        <dbReference type="Google" id="ProtNLM"/>
    </source>
</evidence>
<dbReference type="EMBL" id="LAZR01035740">
    <property type="protein sequence ID" value="KKL26701.1"/>
    <property type="molecule type" value="Genomic_DNA"/>
</dbReference>
<gene>
    <name evidence="1" type="ORF">LCGC14_2392670</name>
</gene>
<reference evidence="1" key="1">
    <citation type="journal article" date="2015" name="Nature">
        <title>Complex archaea that bridge the gap between prokaryotes and eukaryotes.</title>
        <authorList>
            <person name="Spang A."/>
            <person name="Saw J.H."/>
            <person name="Jorgensen S.L."/>
            <person name="Zaremba-Niedzwiedzka K."/>
            <person name="Martijn J."/>
            <person name="Lind A.E."/>
            <person name="van Eijk R."/>
            <person name="Schleper C."/>
            <person name="Guy L."/>
            <person name="Ettema T.J."/>
        </authorList>
    </citation>
    <scope>NUCLEOTIDE SEQUENCE</scope>
</reference>
<comment type="caution">
    <text evidence="1">The sequence shown here is derived from an EMBL/GenBank/DDBJ whole genome shotgun (WGS) entry which is preliminary data.</text>
</comment>
<sequence>MKKCDVKRIVDENVEDLKMMLGLDRWQIDIKYGKTKANVLGKDFVGQCTTNVTWINRALIILDPGKLDDEAEVLDVLLHELVHCITSSFHLGMTATAELVSKKEHQVLSVLSYRANEEVTEWICKIIDNLKPFPVKNNCMFCNSKRSPDNILVPIHMCSACGQGMINKLDAKAKESQENHDDSGTR</sequence>
<protein>
    <recommendedName>
        <fullName evidence="2">SprT-like domain-containing protein</fullName>
    </recommendedName>
</protein>
<accession>A0A0F9EA39</accession>
<evidence type="ECO:0000313" key="1">
    <source>
        <dbReference type="EMBL" id="KKL26701.1"/>
    </source>
</evidence>
<dbReference type="AlphaFoldDB" id="A0A0F9EA39"/>
<name>A0A0F9EA39_9ZZZZ</name>
<organism evidence="1">
    <name type="scientific">marine sediment metagenome</name>
    <dbReference type="NCBI Taxonomy" id="412755"/>
    <lineage>
        <taxon>unclassified sequences</taxon>
        <taxon>metagenomes</taxon>
        <taxon>ecological metagenomes</taxon>
    </lineage>
</organism>